<dbReference type="InterPro" id="IPR000182">
    <property type="entry name" value="GNAT_dom"/>
</dbReference>
<dbReference type="Gene3D" id="3.40.630.30">
    <property type="match status" value="1"/>
</dbReference>
<dbReference type="GO" id="GO:0016747">
    <property type="term" value="F:acyltransferase activity, transferring groups other than amino-acyl groups"/>
    <property type="evidence" value="ECO:0007669"/>
    <property type="project" value="InterPro"/>
</dbReference>
<proteinExistence type="predicted"/>
<dbReference type="KEGG" id="mpro:BJP34_19500"/>
<name>A0A1D8TUJ3_9CYAN</name>
<organism evidence="2 3">
    <name type="scientific">Moorena producens PAL-8-15-08-1</name>
    <dbReference type="NCBI Taxonomy" id="1458985"/>
    <lineage>
        <taxon>Bacteria</taxon>
        <taxon>Bacillati</taxon>
        <taxon>Cyanobacteriota</taxon>
        <taxon>Cyanophyceae</taxon>
        <taxon>Coleofasciculales</taxon>
        <taxon>Coleofasciculaceae</taxon>
        <taxon>Moorena</taxon>
    </lineage>
</organism>
<reference evidence="3" key="1">
    <citation type="submission" date="2016-10" db="EMBL/GenBank/DDBJ databases">
        <title>Comparative genomics uncovers the prolific and rare metabolic potential of the cyanobacterial genus Moorea.</title>
        <authorList>
            <person name="Leao T."/>
            <person name="Castelao G."/>
            <person name="Korobeynikov A."/>
            <person name="Monroe E.A."/>
            <person name="Podell S."/>
            <person name="Glukhov E."/>
            <person name="Allen E."/>
            <person name="Gerwick W.H."/>
            <person name="Gerwick L."/>
        </authorList>
    </citation>
    <scope>NUCLEOTIDE SEQUENCE [LARGE SCALE GENOMIC DNA]</scope>
    <source>
        <strain evidence="3">PAL-8-15-08-1</strain>
    </source>
</reference>
<dbReference type="InterPro" id="IPR016181">
    <property type="entry name" value="Acyl_CoA_acyltransferase"/>
</dbReference>
<protein>
    <recommendedName>
        <fullName evidence="1">N-acetyltransferase domain-containing protein</fullName>
    </recommendedName>
</protein>
<dbReference type="SUPFAM" id="SSF55729">
    <property type="entry name" value="Acyl-CoA N-acyltransferases (Nat)"/>
    <property type="match status" value="1"/>
</dbReference>
<accession>A0A1D8TUJ3</accession>
<dbReference type="OrthoDB" id="9797178at2"/>
<dbReference type="EMBL" id="CP017599">
    <property type="protein sequence ID" value="AOX01330.1"/>
    <property type="molecule type" value="Genomic_DNA"/>
</dbReference>
<evidence type="ECO:0000313" key="3">
    <source>
        <dbReference type="Proteomes" id="UP000177870"/>
    </source>
</evidence>
<sequence>MKLSEKETIKNIHLLAFGEKEGEEVAKLAEDFLALPESISINVKRDDMIVGNVMFTPFSFKDHPDKKCYLLAPLGVLPKYQRHGLGKELIETGIKYLKSIGTDAVFVLGVPTYYPQHGFVPTDKQTPYPDLLTIPEAWMMLELNAASTSHLRGETIAVEPIMDPKFWDTSGRG</sequence>
<dbReference type="PROSITE" id="PS51186">
    <property type="entry name" value="GNAT"/>
    <property type="match status" value="1"/>
</dbReference>
<dbReference type="CDD" id="cd04301">
    <property type="entry name" value="NAT_SF"/>
    <property type="match status" value="1"/>
</dbReference>
<dbReference type="RefSeq" id="WP_070393772.1">
    <property type="nucleotide sequence ID" value="NZ_CP017599.1"/>
</dbReference>
<evidence type="ECO:0000259" key="1">
    <source>
        <dbReference type="PROSITE" id="PS51186"/>
    </source>
</evidence>
<dbReference type="Proteomes" id="UP000177870">
    <property type="component" value="Chromosome"/>
</dbReference>
<evidence type="ECO:0000313" key="2">
    <source>
        <dbReference type="EMBL" id="AOX01330.1"/>
    </source>
</evidence>
<dbReference type="AlphaFoldDB" id="A0A1D8TUJ3"/>
<dbReference type="Pfam" id="PF00583">
    <property type="entry name" value="Acetyltransf_1"/>
    <property type="match status" value="1"/>
</dbReference>
<feature type="domain" description="N-acetyltransferase" evidence="1">
    <location>
        <begin position="1"/>
        <end position="144"/>
    </location>
</feature>
<gene>
    <name evidence="2" type="ORF">BJP34_19500</name>
</gene>